<keyword evidence="15" id="KW-1185">Reference proteome</keyword>
<dbReference type="InterPro" id="IPR011708">
    <property type="entry name" value="DNA_pol3_alpha_NTPase_dom"/>
</dbReference>
<sequence>MTEYIELHAASAFSFLQAASQPESLIERAAELEMPAMALLDHNGIYGVSRFHSSAQRKGVRAHVGAEISVSDFGSRLTPPTWLPHQHKSEPARVPLLCESRQGYQNLCQLITQFKMRETTKEDGAATFDDLQQYASGLVCLTGGDEGPLAAAFARGGETAGRDTVEQLTRIFGYKNVYVEVQRHLEREEEWRNQAAIRIARSLHLPVVATNGVRHATAYDREIQDLFTAIRNHVELDQAGRLLAINNLRHLRTVREMVALFRDVPGAIENTVELSSRLGFQLNDLGYEFPRYPVPDGETMDIFLRKRVMEGVERRYGPKNDHNQLEKAKKQIERELTLIAKLGFAGYFLIVWDIIRFCKKHDILVQGRGSAANSAVCYCLEITAIDPIGMELLFERFLSESRNEWPDIDLDLPSEEKREQAIQYVYQRYGELGAAMTANVSSYRQKSAAREVGKALGFDGESLGRLSSFTGLWEWRGKGETMAHSFHHAGFDIRHPRIAKYIELSMRIQNLPRHLSQHSGGMVICQGQLNQIVPLERASMPGRTIIQWDKEDCADLGIIKVDLLGLGMMAVIHDCLELIPQHYGEPIDLAQLPEDEEVYRTIQRADTVGMFQIESRAQMASLPRNKPDRFYDLVVQVAIVRPGPIVGKMMNPYLLRRQRKQEITYPHPSLEPVLKRTLGVPLFQEQLLRMAMTVANFSGAEADELRRAVGMRRSWERMRNLESNLRDGMAANGIDRAMQEHIVQCISSFAEYGFPESHAASFALIAYASAYFKVKYLAAFTTAILNNQPMGFYSSAVLVKDAQRHGLRVKPIDVQVSDWPCTVEHESDGTLSLRIGLGYAKSLTKQSAEALVRSRRQASFFRSVEDLARRVPFLNRRELTRLAQIGALNQLDGIQHRRDALWQVERAGRLEGPLLRDSESLREDSDARPLQPMNVEERLVADYAGTGLTVGQHPMHYRRPELRRSNILSAEELRCRRDGEYVRIAGCIIARQRPGTAKGFIFISMEDETGIANVIVTPDLYDRDRLVVTRSKFLLVEGPLQNRDNVIHVKATRLSALSDRAIEVRSHDFH</sequence>
<evidence type="ECO:0000256" key="8">
    <source>
        <dbReference type="ARBA" id="ARBA00022705"/>
    </source>
</evidence>
<dbReference type="PANTHER" id="PTHR32294">
    <property type="entry name" value="DNA POLYMERASE III SUBUNIT ALPHA"/>
    <property type="match status" value="1"/>
</dbReference>
<keyword evidence="7 14" id="KW-0548">Nucleotidyltransferase</keyword>
<comment type="catalytic activity">
    <reaction evidence="12">
        <text>DNA(n) + a 2'-deoxyribonucleoside 5'-triphosphate = DNA(n+1) + diphosphate</text>
        <dbReference type="Rhea" id="RHEA:22508"/>
        <dbReference type="Rhea" id="RHEA-COMP:17339"/>
        <dbReference type="Rhea" id="RHEA-COMP:17340"/>
        <dbReference type="ChEBI" id="CHEBI:33019"/>
        <dbReference type="ChEBI" id="CHEBI:61560"/>
        <dbReference type="ChEBI" id="CHEBI:173112"/>
        <dbReference type="EC" id="2.7.7.7"/>
    </reaction>
</comment>
<reference evidence="15" key="1">
    <citation type="journal article" date="2019" name="Int. J. Syst. Evol. Microbiol.">
        <title>The Global Catalogue of Microorganisms (GCM) 10K type strain sequencing project: providing services to taxonomists for standard genome sequencing and annotation.</title>
        <authorList>
            <consortium name="The Broad Institute Genomics Platform"/>
            <consortium name="The Broad Institute Genome Sequencing Center for Infectious Disease"/>
            <person name="Wu L."/>
            <person name="Ma J."/>
        </authorList>
    </citation>
    <scope>NUCLEOTIDE SEQUENCE [LARGE SCALE GENOMIC DNA]</scope>
    <source>
        <strain evidence="15">JCM 4087</strain>
    </source>
</reference>
<dbReference type="EC" id="2.7.7.7" evidence="3"/>
<evidence type="ECO:0000256" key="12">
    <source>
        <dbReference type="ARBA" id="ARBA00049244"/>
    </source>
</evidence>
<dbReference type="HAMAP" id="MF_01902">
    <property type="entry name" value="DNApol_error_prone"/>
    <property type="match status" value="1"/>
</dbReference>
<evidence type="ECO:0000256" key="3">
    <source>
        <dbReference type="ARBA" id="ARBA00012417"/>
    </source>
</evidence>
<dbReference type="InterPro" id="IPR029460">
    <property type="entry name" value="DNAPol_HHH"/>
</dbReference>
<dbReference type="Pfam" id="PF01336">
    <property type="entry name" value="tRNA_anti-codon"/>
    <property type="match status" value="1"/>
</dbReference>
<dbReference type="InterPro" id="IPR004365">
    <property type="entry name" value="NA-bd_OB_tRNA"/>
</dbReference>
<comment type="similarity">
    <text evidence="2">Belongs to the DNA polymerase type-C family. DnaE2 subfamily.</text>
</comment>
<evidence type="ECO:0000259" key="13">
    <source>
        <dbReference type="SMART" id="SM00481"/>
    </source>
</evidence>
<dbReference type="Gene3D" id="1.10.150.870">
    <property type="match status" value="1"/>
</dbReference>
<keyword evidence="9" id="KW-0227">DNA damage</keyword>
<keyword evidence="11" id="KW-0234">DNA repair</keyword>
<dbReference type="Pfam" id="PF14579">
    <property type="entry name" value="HHH_6"/>
    <property type="match status" value="1"/>
</dbReference>
<dbReference type="InterPro" id="IPR023073">
    <property type="entry name" value="DnaE2"/>
</dbReference>
<dbReference type="RefSeq" id="WP_263335564.1">
    <property type="nucleotide sequence ID" value="NZ_JAGSYH010000003.1"/>
</dbReference>
<evidence type="ECO:0000256" key="4">
    <source>
        <dbReference type="ARBA" id="ARBA00017273"/>
    </source>
</evidence>
<proteinExistence type="inferred from homology"/>
<feature type="domain" description="Polymerase/histidinol phosphatase N-terminal" evidence="13">
    <location>
        <begin position="5"/>
        <end position="72"/>
    </location>
</feature>
<dbReference type="NCBIfam" id="TIGR00594">
    <property type="entry name" value="polc"/>
    <property type="match status" value="1"/>
</dbReference>
<evidence type="ECO:0000256" key="2">
    <source>
        <dbReference type="ARBA" id="ARBA00007391"/>
    </source>
</evidence>
<comment type="caution">
    <text evidence="14">The sequence shown here is derived from an EMBL/GenBank/DDBJ whole genome shotgun (WGS) entry which is preliminary data.</text>
</comment>
<dbReference type="GO" id="GO:0003887">
    <property type="term" value="F:DNA-directed DNA polymerase activity"/>
    <property type="evidence" value="ECO:0007669"/>
    <property type="project" value="UniProtKB-EC"/>
</dbReference>
<dbReference type="Pfam" id="PF02811">
    <property type="entry name" value="PHP"/>
    <property type="match status" value="1"/>
</dbReference>
<accession>A0ABW1EEG3</accession>
<evidence type="ECO:0000313" key="15">
    <source>
        <dbReference type="Proteomes" id="UP001596091"/>
    </source>
</evidence>
<evidence type="ECO:0000256" key="7">
    <source>
        <dbReference type="ARBA" id="ARBA00022695"/>
    </source>
</evidence>
<name>A0ABW1EEG3_9BACT</name>
<dbReference type="SUPFAM" id="SSF89550">
    <property type="entry name" value="PHP domain-like"/>
    <property type="match status" value="1"/>
</dbReference>
<dbReference type="CDD" id="cd04485">
    <property type="entry name" value="DnaE_OBF"/>
    <property type="match status" value="1"/>
</dbReference>
<dbReference type="InterPro" id="IPR004013">
    <property type="entry name" value="PHP_dom"/>
</dbReference>
<dbReference type="InterPro" id="IPR004805">
    <property type="entry name" value="DnaE2/DnaE/PolC"/>
</dbReference>
<evidence type="ECO:0000313" key="14">
    <source>
        <dbReference type="EMBL" id="MFC5862389.1"/>
    </source>
</evidence>
<keyword evidence="5" id="KW-0963">Cytoplasm</keyword>
<dbReference type="Gene3D" id="3.20.20.140">
    <property type="entry name" value="Metal-dependent hydrolases"/>
    <property type="match status" value="1"/>
</dbReference>
<dbReference type="NCBIfam" id="NF004225">
    <property type="entry name" value="PRK05672.1"/>
    <property type="match status" value="1"/>
</dbReference>
<evidence type="ECO:0000256" key="10">
    <source>
        <dbReference type="ARBA" id="ARBA00022932"/>
    </source>
</evidence>
<dbReference type="PANTHER" id="PTHR32294:SF4">
    <property type="entry name" value="ERROR-PRONE DNA POLYMERASE"/>
    <property type="match status" value="1"/>
</dbReference>
<keyword evidence="6 14" id="KW-0808">Transferase</keyword>
<evidence type="ECO:0000256" key="1">
    <source>
        <dbReference type="ARBA" id="ARBA00004496"/>
    </source>
</evidence>
<dbReference type="SMART" id="SM00481">
    <property type="entry name" value="POLIIIAc"/>
    <property type="match status" value="1"/>
</dbReference>
<dbReference type="Pfam" id="PF17657">
    <property type="entry name" value="DNA_pol3_finger"/>
    <property type="match status" value="1"/>
</dbReference>
<dbReference type="Proteomes" id="UP001596091">
    <property type="component" value="Unassembled WGS sequence"/>
</dbReference>
<dbReference type="EMBL" id="JBHSPH010000002">
    <property type="protein sequence ID" value="MFC5862389.1"/>
    <property type="molecule type" value="Genomic_DNA"/>
</dbReference>
<evidence type="ECO:0000256" key="11">
    <source>
        <dbReference type="ARBA" id="ARBA00023204"/>
    </source>
</evidence>
<keyword evidence="8" id="KW-0235">DNA replication</keyword>
<evidence type="ECO:0000256" key="5">
    <source>
        <dbReference type="ARBA" id="ARBA00022490"/>
    </source>
</evidence>
<dbReference type="InterPro" id="IPR040982">
    <property type="entry name" value="DNA_pol3_finger"/>
</dbReference>
<gene>
    <name evidence="14" type="ORF">ACFPT7_08825</name>
</gene>
<dbReference type="InterPro" id="IPR016195">
    <property type="entry name" value="Pol/histidinol_Pase-like"/>
</dbReference>
<comment type="subcellular location">
    <subcellularLocation>
        <location evidence="1">Cytoplasm</location>
    </subcellularLocation>
</comment>
<dbReference type="Pfam" id="PF07733">
    <property type="entry name" value="DNA_pol3_alpha"/>
    <property type="match status" value="1"/>
</dbReference>
<organism evidence="14 15">
    <name type="scientific">Acidicapsa dinghuensis</name>
    <dbReference type="NCBI Taxonomy" id="2218256"/>
    <lineage>
        <taxon>Bacteria</taxon>
        <taxon>Pseudomonadati</taxon>
        <taxon>Acidobacteriota</taxon>
        <taxon>Terriglobia</taxon>
        <taxon>Terriglobales</taxon>
        <taxon>Acidobacteriaceae</taxon>
        <taxon>Acidicapsa</taxon>
    </lineage>
</organism>
<dbReference type="InterPro" id="IPR003141">
    <property type="entry name" value="Pol/His_phosphatase_N"/>
</dbReference>
<protein>
    <recommendedName>
        <fullName evidence="4">Error-prone DNA polymerase</fullName>
        <ecNumber evidence="3">2.7.7.7</ecNumber>
    </recommendedName>
</protein>
<keyword evidence="10" id="KW-0239">DNA-directed DNA polymerase</keyword>
<evidence type="ECO:0000256" key="9">
    <source>
        <dbReference type="ARBA" id="ARBA00022763"/>
    </source>
</evidence>
<evidence type="ECO:0000256" key="6">
    <source>
        <dbReference type="ARBA" id="ARBA00022679"/>
    </source>
</evidence>